<dbReference type="RefSeq" id="WP_075072192.1">
    <property type="nucleotide sequence ID" value="NZ_DF967972.1"/>
</dbReference>
<evidence type="ECO:0000313" key="4">
    <source>
        <dbReference type="Proteomes" id="UP000055060"/>
    </source>
</evidence>
<proteinExistence type="predicted"/>
<protein>
    <recommendedName>
        <fullName evidence="2">YdhG-like domain-containing protein</fullName>
    </recommendedName>
</protein>
<dbReference type="AlphaFoldDB" id="A0A0S7BG91"/>
<keyword evidence="4" id="KW-1185">Reference proteome</keyword>
<gene>
    <name evidence="3" type="ORF">LARV_00531</name>
</gene>
<dbReference type="STRING" id="360412.LARV_00531"/>
<accession>A0A0S7BG91</accession>
<feature type="compositionally biased region" description="Polar residues" evidence="1">
    <location>
        <begin position="1"/>
        <end position="17"/>
    </location>
</feature>
<name>A0A0S7BG91_9CHLR</name>
<feature type="domain" description="YdhG-like" evidence="2">
    <location>
        <begin position="61"/>
        <end position="152"/>
    </location>
</feature>
<evidence type="ECO:0000259" key="2">
    <source>
        <dbReference type="Pfam" id="PF08818"/>
    </source>
</evidence>
<dbReference type="EMBL" id="DF967972">
    <property type="protein sequence ID" value="GAP12795.1"/>
    <property type="molecule type" value="Genomic_DNA"/>
</dbReference>
<feature type="compositionally biased region" description="Basic and acidic residues" evidence="1">
    <location>
        <begin position="19"/>
        <end position="39"/>
    </location>
</feature>
<dbReference type="Gene3D" id="3.90.1150.200">
    <property type="match status" value="1"/>
</dbReference>
<organism evidence="3">
    <name type="scientific">Longilinea arvoryzae</name>
    <dbReference type="NCBI Taxonomy" id="360412"/>
    <lineage>
        <taxon>Bacteria</taxon>
        <taxon>Bacillati</taxon>
        <taxon>Chloroflexota</taxon>
        <taxon>Anaerolineae</taxon>
        <taxon>Anaerolineales</taxon>
        <taxon>Anaerolineaceae</taxon>
        <taxon>Longilinea</taxon>
    </lineage>
</organism>
<evidence type="ECO:0000256" key="1">
    <source>
        <dbReference type="SAM" id="MobiDB-lite"/>
    </source>
</evidence>
<dbReference type="InterPro" id="IPR014922">
    <property type="entry name" value="YdhG-like"/>
</dbReference>
<reference evidence="3" key="1">
    <citation type="submission" date="2015-07" db="EMBL/GenBank/DDBJ databases">
        <title>Draft Genome Sequences of Anaerolinea thermolimosa IMO-1, Bellilinea caldifistulae GOMI-1, Leptolinea tardivitalis YMTK-2, Levilinea saccharolytica KIBI-1,Longilinea arvoryzae KOME-1, Previously Described as Members of the Anaerolineaceae (Chloroflexi).</title>
        <authorList>
            <person name="Sekiguchi Y."/>
            <person name="Ohashi A."/>
            <person name="Matsuura N."/>
            <person name="Tourlousse M.D."/>
        </authorList>
    </citation>
    <scope>NUCLEOTIDE SEQUENCE [LARGE SCALE GENOMIC DNA]</scope>
    <source>
        <strain evidence="3">KOME-1</strain>
    </source>
</reference>
<dbReference type="Pfam" id="PF08818">
    <property type="entry name" value="DUF1801"/>
    <property type="match status" value="1"/>
</dbReference>
<dbReference type="OrthoDB" id="32458at2"/>
<dbReference type="SUPFAM" id="SSF159888">
    <property type="entry name" value="YdhG-like"/>
    <property type="match status" value="1"/>
</dbReference>
<sequence length="153" mass="16708">MSTNTETQKSARTSQGFTDDEKAAMRERAKELKAEARISKNKAEGENAALAAIAAMQEPDRSMAARLHEIIKANAPSLSAKTWYGMPAYADNDGNVICFFQSAEKFKARYATLGFNDRAKLDEGDMWPTAFALKGLTAVEEARIVALVKKAVS</sequence>
<evidence type="ECO:0000313" key="3">
    <source>
        <dbReference type="EMBL" id="GAP12795.1"/>
    </source>
</evidence>
<feature type="region of interest" description="Disordered" evidence="1">
    <location>
        <begin position="1"/>
        <end position="39"/>
    </location>
</feature>
<dbReference type="Proteomes" id="UP000055060">
    <property type="component" value="Unassembled WGS sequence"/>
</dbReference>